<protein>
    <recommendedName>
        <fullName evidence="4">PPPDE domain-containing protein</fullName>
    </recommendedName>
</protein>
<evidence type="ECO:0000313" key="5">
    <source>
        <dbReference type="EMBL" id="CAF0718961.1"/>
    </source>
</evidence>
<proteinExistence type="inferred from homology"/>
<dbReference type="InterPro" id="IPR042266">
    <property type="entry name" value="PPPDE_sf"/>
</dbReference>
<dbReference type="OrthoDB" id="10063317at2759"/>
<keyword evidence="3" id="KW-0378">Hydrolase</keyword>
<evidence type="ECO:0000259" key="4">
    <source>
        <dbReference type="Pfam" id="PF05903"/>
    </source>
</evidence>
<evidence type="ECO:0000313" key="7">
    <source>
        <dbReference type="Proteomes" id="UP000663828"/>
    </source>
</evidence>
<feature type="domain" description="PPPDE" evidence="4">
    <location>
        <begin position="50"/>
        <end position="129"/>
    </location>
</feature>
<dbReference type="GO" id="GO:0006508">
    <property type="term" value="P:proteolysis"/>
    <property type="evidence" value="ECO:0007669"/>
    <property type="project" value="UniProtKB-KW"/>
</dbReference>
<accession>A0A814A5R0</accession>
<organism evidence="6 7">
    <name type="scientific">Adineta ricciae</name>
    <name type="common">Rotifer</name>
    <dbReference type="NCBI Taxonomy" id="249248"/>
    <lineage>
        <taxon>Eukaryota</taxon>
        <taxon>Metazoa</taxon>
        <taxon>Spiralia</taxon>
        <taxon>Gnathifera</taxon>
        <taxon>Rotifera</taxon>
        <taxon>Eurotatoria</taxon>
        <taxon>Bdelloidea</taxon>
        <taxon>Adinetida</taxon>
        <taxon>Adinetidae</taxon>
        <taxon>Adineta</taxon>
    </lineage>
</organism>
<dbReference type="Proteomes" id="UP000663828">
    <property type="component" value="Unassembled WGS sequence"/>
</dbReference>
<gene>
    <name evidence="5" type="ORF">EDS130_LOCUS33</name>
    <name evidence="6" type="ORF">XAT740_LOCUS8397</name>
</gene>
<dbReference type="AlphaFoldDB" id="A0A814A5R0"/>
<dbReference type="Proteomes" id="UP000663852">
    <property type="component" value="Unassembled WGS sequence"/>
</dbReference>
<dbReference type="EMBL" id="CAJNOJ010000001">
    <property type="protein sequence ID" value="CAF0718961.1"/>
    <property type="molecule type" value="Genomic_DNA"/>
</dbReference>
<evidence type="ECO:0000256" key="2">
    <source>
        <dbReference type="ARBA" id="ARBA00022670"/>
    </source>
</evidence>
<evidence type="ECO:0000256" key="1">
    <source>
        <dbReference type="ARBA" id="ARBA00008140"/>
    </source>
</evidence>
<evidence type="ECO:0000313" key="6">
    <source>
        <dbReference type="EMBL" id="CAF0908330.1"/>
    </source>
</evidence>
<dbReference type="InterPro" id="IPR008580">
    <property type="entry name" value="PPPDE_dom"/>
</dbReference>
<sequence length="157" mass="18268">MGNKNSKITGEFEVYILYKALGKDCYTGWGDRRTSHHICLLKSTKTGKFYYSELTTDNPIKKGIIKIKFGEYSFFPGVINYDVIGYTDKTIDEMEEFVKNNNYEGTIYNLFFNNCQNYAQAFIRFLNIKGSFGRAEWAQQAKTPSEIYVHNVQRELL</sequence>
<reference evidence="6" key="1">
    <citation type="submission" date="2021-02" db="EMBL/GenBank/DDBJ databases">
        <authorList>
            <person name="Nowell W R."/>
        </authorList>
    </citation>
    <scope>NUCLEOTIDE SEQUENCE</scope>
</reference>
<keyword evidence="7" id="KW-1185">Reference proteome</keyword>
<comment type="similarity">
    <text evidence="1">Belongs to the DeSI family.</text>
</comment>
<comment type="caution">
    <text evidence="6">The sequence shown here is derived from an EMBL/GenBank/DDBJ whole genome shotgun (WGS) entry which is preliminary data.</text>
</comment>
<evidence type="ECO:0000256" key="3">
    <source>
        <dbReference type="ARBA" id="ARBA00022801"/>
    </source>
</evidence>
<dbReference type="GO" id="GO:0008233">
    <property type="term" value="F:peptidase activity"/>
    <property type="evidence" value="ECO:0007669"/>
    <property type="project" value="UniProtKB-KW"/>
</dbReference>
<dbReference type="Pfam" id="PF05903">
    <property type="entry name" value="Peptidase_C97"/>
    <property type="match status" value="1"/>
</dbReference>
<keyword evidence="2" id="KW-0645">Protease</keyword>
<dbReference type="Gene3D" id="3.90.1720.30">
    <property type="entry name" value="PPPDE domains"/>
    <property type="match status" value="1"/>
</dbReference>
<name>A0A814A5R0_ADIRI</name>
<dbReference type="EMBL" id="CAJNOR010000418">
    <property type="protein sequence ID" value="CAF0908330.1"/>
    <property type="molecule type" value="Genomic_DNA"/>
</dbReference>